<comment type="caution">
    <text evidence="1">The sequence shown here is derived from an EMBL/GenBank/DDBJ whole genome shotgun (WGS) entry which is preliminary data.</text>
</comment>
<gene>
    <name evidence="1" type="ORF">NQ176_g3940</name>
</gene>
<evidence type="ECO:0000313" key="1">
    <source>
        <dbReference type="EMBL" id="KAJ2978214.1"/>
    </source>
</evidence>
<dbReference type="Proteomes" id="UP001143910">
    <property type="component" value="Unassembled WGS sequence"/>
</dbReference>
<keyword evidence="2" id="KW-1185">Reference proteome</keyword>
<proteinExistence type="predicted"/>
<accession>A0ACC1NH26</accession>
<evidence type="ECO:0000313" key="2">
    <source>
        <dbReference type="Proteomes" id="UP001143910"/>
    </source>
</evidence>
<name>A0ACC1NH26_9HYPO</name>
<organism evidence="1 2">
    <name type="scientific">Zarea fungicola</name>
    <dbReference type="NCBI Taxonomy" id="93591"/>
    <lineage>
        <taxon>Eukaryota</taxon>
        <taxon>Fungi</taxon>
        <taxon>Dikarya</taxon>
        <taxon>Ascomycota</taxon>
        <taxon>Pezizomycotina</taxon>
        <taxon>Sordariomycetes</taxon>
        <taxon>Hypocreomycetidae</taxon>
        <taxon>Hypocreales</taxon>
        <taxon>Cordycipitaceae</taxon>
        <taxon>Zarea</taxon>
    </lineage>
</organism>
<sequence>MRSNIFFMSQAVLAEFFRPAEWGKQSSVIMAWPSIDNSAYSDSVDDLSDTTTDITNIAQAVSKFEPVTLLVVQSRLSDAQSTFADSKNITLLPIQTYPKLDLWMRDMAPTFAFDGTAADSRLYGVDYNFNGWGNKYPTGSCISLASMILYKKKIPRVPSSLITEGGSLEVDGEGTLLITDSSILNDNRNPGKTKPEVEDELRKTLGVTKFIWIPARKGLDITDGHIDGLARFISPGKV</sequence>
<reference evidence="1" key="1">
    <citation type="submission" date="2022-08" db="EMBL/GenBank/DDBJ databases">
        <title>Genome Sequence of Lecanicillium fungicola.</title>
        <authorList>
            <person name="Buettner E."/>
        </authorList>
    </citation>
    <scope>NUCLEOTIDE SEQUENCE</scope>
    <source>
        <strain evidence="1">Babe33</strain>
    </source>
</reference>
<protein>
    <submittedName>
        <fullName evidence="1">Uncharacterized protein</fullName>
    </submittedName>
</protein>
<dbReference type="EMBL" id="JANJQO010000397">
    <property type="protein sequence ID" value="KAJ2978214.1"/>
    <property type="molecule type" value="Genomic_DNA"/>
</dbReference>